<comment type="similarity">
    <text evidence="2 8">Belongs to the pantothenate synthetase family.</text>
</comment>
<dbReference type="InterPro" id="IPR014729">
    <property type="entry name" value="Rossmann-like_a/b/a_fold"/>
</dbReference>
<evidence type="ECO:0000256" key="7">
    <source>
        <dbReference type="ARBA" id="ARBA00048258"/>
    </source>
</evidence>
<keyword evidence="4 8" id="KW-0566">Pantothenate biosynthesis</keyword>
<dbReference type="SUPFAM" id="SSF52374">
    <property type="entry name" value="Nucleotidylyl transferase"/>
    <property type="match status" value="1"/>
</dbReference>
<evidence type="ECO:0000256" key="8">
    <source>
        <dbReference type="HAMAP-Rule" id="MF_00158"/>
    </source>
</evidence>
<feature type="binding site" evidence="8">
    <location>
        <begin position="30"/>
        <end position="37"/>
    </location>
    <ligand>
        <name>ATP</name>
        <dbReference type="ChEBI" id="CHEBI:30616"/>
    </ligand>
</feature>
<dbReference type="GO" id="GO:0005524">
    <property type="term" value="F:ATP binding"/>
    <property type="evidence" value="ECO:0007669"/>
    <property type="project" value="UniProtKB-KW"/>
</dbReference>
<gene>
    <name evidence="8" type="primary">panC</name>
    <name evidence="9" type="ORF">DFR70_12143</name>
</gene>
<comment type="function">
    <text evidence="8">Catalyzes the condensation of pantoate with beta-alanine in an ATP-dependent reaction via a pantoyl-adenylate intermediate.</text>
</comment>
<comment type="subunit">
    <text evidence="8">Homodimer.</text>
</comment>
<feature type="binding site" evidence="8">
    <location>
        <begin position="184"/>
        <end position="187"/>
    </location>
    <ligand>
        <name>ATP</name>
        <dbReference type="ChEBI" id="CHEBI:30616"/>
    </ligand>
</feature>
<comment type="subcellular location">
    <subcellularLocation>
        <location evidence="8">Cytoplasm</location>
    </subcellularLocation>
</comment>
<evidence type="ECO:0000313" key="9">
    <source>
        <dbReference type="EMBL" id="PXX55574.1"/>
    </source>
</evidence>
<dbReference type="Gene3D" id="3.40.50.620">
    <property type="entry name" value="HUPs"/>
    <property type="match status" value="1"/>
</dbReference>
<evidence type="ECO:0000313" key="10">
    <source>
        <dbReference type="Proteomes" id="UP000247569"/>
    </source>
</evidence>
<feature type="binding site" evidence="8">
    <location>
        <position position="61"/>
    </location>
    <ligand>
        <name>(R)-pantoate</name>
        <dbReference type="ChEBI" id="CHEBI:15980"/>
    </ligand>
</feature>
<evidence type="ECO:0000256" key="5">
    <source>
        <dbReference type="ARBA" id="ARBA00022741"/>
    </source>
</evidence>
<sequence length="279" mass="30239">MIIVRSTAELGRALARSRELGKSIGYVPTMGALHDGHLALIQEAKRRDDVVVASIFVNPLQFGPNEDFESYPRDEETDLGLCEKVGADIAWLPTAEELFPPGFGLTVAVPRLSSVLCGQGRPTHFAGVTTEMSKILILLAPTAVYLGEKDFQQLVVMRAMVRDLGLPVEVRAVPTVREADGLALSSRNTYLSLAERPIAASLFRILTDLTTQLRTESGEVAAVLAAGRRQLIEAGVHRVEYLELVDSETLDPVPEATSGNRLVAAVRVGTTRLIDNVEV</sequence>
<feature type="binding site" evidence="8">
    <location>
        <position position="61"/>
    </location>
    <ligand>
        <name>beta-alanine</name>
        <dbReference type="ChEBI" id="CHEBI:57966"/>
    </ligand>
</feature>
<proteinExistence type="inferred from homology"/>
<dbReference type="UniPathway" id="UPA00028">
    <property type="reaction ID" value="UER00005"/>
</dbReference>
<organism evidence="9 10">
    <name type="scientific">Nocardia tenerifensis</name>
    <dbReference type="NCBI Taxonomy" id="228006"/>
    <lineage>
        <taxon>Bacteria</taxon>
        <taxon>Bacillati</taxon>
        <taxon>Actinomycetota</taxon>
        <taxon>Actinomycetes</taxon>
        <taxon>Mycobacteriales</taxon>
        <taxon>Nocardiaceae</taxon>
        <taxon>Nocardia</taxon>
    </lineage>
</organism>
<keyword evidence="10" id="KW-1185">Reference proteome</keyword>
<dbReference type="EMBL" id="QJKF01000021">
    <property type="protein sequence ID" value="PXX55574.1"/>
    <property type="molecule type" value="Genomic_DNA"/>
</dbReference>
<reference evidence="9 10" key="1">
    <citation type="submission" date="2018-05" db="EMBL/GenBank/DDBJ databases">
        <title>Genomic Encyclopedia of Type Strains, Phase IV (KMG-IV): sequencing the most valuable type-strain genomes for metagenomic binning, comparative biology and taxonomic classification.</title>
        <authorList>
            <person name="Goeker M."/>
        </authorList>
    </citation>
    <scope>NUCLEOTIDE SEQUENCE [LARGE SCALE GENOMIC DNA]</scope>
    <source>
        <strain evidence="9 10">DSM 44704</strain>
    </source>
</reference>
<dbReference type="OrthoDB" id="9773087at2"/>
<comment type="catalytic activity">
    <reaction evidence="7 8">
        <text>(R)-pantoate + beta-alanine + ATP = (R)-pantothenate + AMP + diphosphate + H(+)</text>
        <dbReference type="Rhea" id="RHEA:10912"/>
        <dbReference type="ChEBI" id="CHEBI:15378"/>
        <dbReference type="ChEBI" id="CHEBI:15980"/>
        <dbReference type="ChEBI" id="CHEBI:29032"/>
        <dbReference type="ChEBI" id="CHEBI:30616"/>
        <dbReference type="ChEBI" id="CHEBI:33019"/>
        <dbReference type="ChEBI" id="CHEBI:57966"/>
        <dbReference type="ChEBI" id="CHEBI:456215"/>
        <dbReference type="EC" id="6.3.2.1"/>
    </reaction>
</comment>
<evidence type="ECO:0000256" key="1">
    <source>
        <dbReference type="ARBA" id="ARBA00004990"/>
    </source>
</evidence>
<dbReference type="AlphaFoldDB" id="A0A318KC40"/>
<comment type="pathway">
    <text evidence="1 8">Cofactor biosynthesis; (R)-pantothenate biosynthesis; (R)-pantothenate from (R)-pantoate and beta-alanine: step 1/1.</text>
</comment>
<keyword evidence="3 8" id="KW-0436">Ligase</keyword>
<comment type="miscellaneous">
    <text evidence="8">The reaction proceeds by a bi uni uni bi ping pong mechanism.</text>
</comment>
<dbReference type="Proteomes" id="UP000247569">
    <property type="component" value="Unassembled WGS sequence"/>
</dbReference>
<keyword evidence="8" id="KW-0963">Cytoplasm</keyword>
<dbReference type="Gene3D" id="3.30.1300.10">
    <property type="entry name" value="Pantoate-beta-alanine ligase, C-terminal domain"/>
    <property type="match status" value="1"/>
</dbReference>
<comment type="caution">
    <text evidence="9">The sequence shown here is derived from an EMBL/GenBank/DDBJ whole genome shotgun (WGS) entry which is preliminary data.</text>
</comment>
<dbReference type="GO" id="GO:0004592">
    <property type="term" value="F:pantoate-beta-alanine ligase activity"/>
    <property type="evidence" value="ECO:0007669"/>
    <property type="project" value="UniProtKB-UniRule"/>
</dbReference>
<dbReference type="NCBIfam" id="TIGR00018">
    <property type="entry name" value="panC"/>
    <property type="match status" value="1"/>
</dbReference>
<dbReference type="InterPro" id="IPR042176">
    <property type="entry name" value="Pantoate_ligase_C"/>
</dbReference>
<feature type="active site" description="Proton donor" evidence="8">
    <location>
        <position position="37"/>
    </location>
</feature>
<dbReference type="InterPro" id="IPR003721">
    <property type="entry name" value="Pantoate_ligase"/>
</dbReference>
<accession>A0A318KC40</accession>
<evidence type="ECO:0000256" key="6">
    <source>
        <dbReference type="ARBA" id="ARBA00022840"/>
    </source>
</evidence>
<dbReference type="RefSeq" id="WP_040742320.1">
    <property type="nucleotide sequence ID" value="NZ_QJKF01000021.1"/>
</dbReference>
<dbReference type="CDD" id="cd00560">
    <property type="entry name" value="PanC"/>
    <property type="match status" value="1"/>
</dbReference>
<dbReference type="PANTHER" id="PTHR21299">
    <property type="entry name" value="CYTIDYLATE KINASE/PANTOATE-BETA-ALANINE LIGASE"/>
    <property type="match status" value="1"/>
</dbReference>
<dbReference type="HAMAP" id="MF_00158">
    <property type="entry name" value="PanC"/>
    <property type="match status" value="1"/>
</dbReference>
<dbReference type="Pfam" id="PF02569">
    <property type="entry name" value="Pantoate_ligase"/>
    <property type="match status" value="1"/>
</dbReference>
<evidence type="ECO:0000256" key="3">
    <source>
        <dbReference type="ARBA" id="ARBA00022598"/>
    </source>
</evidence>
<dbReference type="PANTHER" id="PTHR21299:SF1">
    <property type="entry name" value="PANTOATE--BETA-ALANINE LIGASE"/>
    <property type="match status" value="1"/>
</dbReference>
<name>A0A318KC40_9NOCA</name>
<protein>
    <recommendedName>
        <fullName evidence="8">Pantothenate synthetase</fullName>
        <shortName evidence="8">PS</shortName>
        <ecNumber evidence="8">6.3.2.1</ecNumber>
    </recommendedName>
    <alternativeName>
        <fullName evidence="8">Pantoate--beta-alanine ligase</fullName>
    </alternativeName>
    <alternativeName>
        <fullName evidence="8">Pantoate-activating enzyme</fullName>
    </alternativeName>
</protein>
<dbReference type="EC" id="6.3.2.1" evidence="8"/>
<evidence type="ECO:0000256" key="4">
    <source>
        <dbReference type="ARBA" id="ARBA00022655"/>
    </source>
</evidence>
<feature type="binding site" evidence="8">
    <location>
        <begin position="147"/>
        <end position="150"/>
    </location>
    <ligand>
        <name>ATP</name>
        <dbReference type="ChEBI" id="CHEBI:30616"/>
    </ligand>
</feature>
<dbReference type="GO" id="GO:0005829">
    <property type="term" value="C:cytosol"/>
    <property type="evidence" value="ECO:0007669"/>
    <property type="project" value="TreeGrafter"/>
</dbReference>
<feature type="binding site" evidence="8">
    <location>
        <position position="176"/>
    </location>
    <ligand>
        <name>ATP</name>
        <dbReference type="ChEBI" id="CHEBI:30616"/>
    </ligand>
</feature>
<dbReference type="GO" id="GO:0015940">
    <property type="term" value="P:pantothenate biosynthetic process"/>
    <property type="evidence" value="ECO:0007669"/>
    <property type="project" value="UniProtKB-UniRule"/>
</dbReference>
<keyword evidence="6 8" id="KW-0067">ATP-binding</keyword>
<keyword evidence="5 8" id="KW-0547">Nucleotide-binding</keyword>
<evidence type="ECO:0000256" key="2">
    <source>
        <dbReference type="ARBA" id="ARBA00009256"/>
    </source>
</evidence>
<feature type="binding site" evidence="8">
    <location>
        <position position="153"/>
    </location>
    <ligand>
        <name>(R)-pantoate</name>
        <dbReference type="ChEBI" id="CHEBI:15980"/>
    </ligand>
</feature>